<reference evidence="2 3" key="1">
    <citation type="submission" date="2019-03" db="EMBL/GenBank/DDBJ databases">
        <title>Genomic Encyclopedia of Archaeal and Bacterial Type Strains, Phase II (KMG-II): from individual species to whole genera.</title>
        <authorList>
            <person name="Goeker M."/>
        </authorList>
    </citation>
    <scope>NUCLEOTIDE SEQUENCE [LARGE SCALE GENOMIC DNA]</scope>
    <source>
        <strain evidence="2 3">DSM 22554</strain>
    </source>
</reference>
<feature type="transmembrane region" description="Helical" evidence="1">
    <location>
        <begin position="176"/>
        <end position="206"/>
    </location>
</feature>
<dbReference type="Pfam" id="PF11028">
    <property type="entry name" value="TMEM260-like"/>
    <property type="match status" value="1"/>
</dbReference>
<sequence>MNYSKINNILGWLSFLIATLSYILTLEPTASFWDCGEFIAAAYKMQIVHQPGAPLFLMLQNLFSNFAMGRPELIAYWMNVGSAVSSGSTILFLFWTITALAKKVVNLKDVEITQAQLIQIMGAGLVGALAYAFSDTFWFSAVESEVYAMASLCTAVVFWAILKWDSHADEPYSERWLILIAYVMGLSIGVHLLNLLTIPALALVVYFRKNQNPTSKGALKAMLIGVIILGLILWGIIQYSIKFAAYFDLFFVNTLGLGFGSGVFVFAVLLIGGLTYGIIYSIKHHKKTLNIVLLCTSFIFFGYSSFTMITIRAKANPTLNNNDPDNTFALLGYLNREQYGDDPLFNGPYFDSKPIEYVEGSAMYRKGDDKYVKIGNKPSYKYDRETLLPRIYSSTPDHINVYRSWLNLGENEQPQFSDNLKFLFSYQIGHMYARYFMWNFVGRQNDQQGQGNFTDGNWISGIKFIDQMRLGGQNALPDSQKNNPSRNTYFFLPLILGLLGAFWHFKRNQKDAGIVGLLFFFTGIAIVLYLNQSPLQPRERDYAFAGSFYAFAIWVGFGVLAISDFIKKKANHKTAAIAATVIGLLAAPVLMASQNWDDHNRSNKSTARDLAIDYLESCAPNAILFTYGDNDTYPLWYAQEVENIRPDVRVVNLSLLSADWYVRQMKEKVNEADALPISMKDSQFVQGTRDFIRYTDYKIPGNVELENVMGILLSDNPQDQQQMQDGSYNNFLPTKNFKLTINKQAVVENNVVLKGWQDQIVDSIVWTYNKDYVSKAELSILDILVNNNWERPIYFARTVPSDNYLGLDNYLVTEGFAYRLMPILAYTPEDDPSQQSEKINTEAMYDNTMNKFVWGNLKTEKYLDPESYGMLNLIMNNFNSLSNALVAEGKMEEAKAVMKRSLEVVPDKIYAMRETLQKQSMAESLYKVGDIENANRIVTNTTDYLEQNLNYFFTIADTKPNLEMNNMQLGMYILHAMDQLTAQYKQTKENERIKKIFADFEKRYEVSGLN</sequence>
<feature type="transmembrane region" description="Helical" evidence="1">
    <location>
        <begin position="257"/>
        <end position="279"/>
    </location>
</feature>
<feature type="transmembrane region" description="Helical" evidence="1">
    <location>
        <begin position="574"/>
        <end position="593"/>
    </location>
</feature>
<dbReference type="InterPro" id="IPR052724">
    <property type="entry name" value="GT117_domain-containing"/>
</dbReference>
<keyword evidence="1" id="KW-0812">Transmembrane</keyword>
<gene>
    <name evidence="2" type="ORF">C8N28_1076</name>
</gene>
<evidence type="ECO:0000313" key="2">
    <source>
        <dbReference type="EMBL" id="TCK85762.1"/>
    </source>
</evidence>
<keyword evidence="3" id="KW-1185">Reference proteome</keyword>
<dbReference type="PANTHER" id="PTHR16214">
    <property type="entry name" value="TRANSMEMBRANE PROTEIN 260"/>
    <property type="match status" value="1"/>
</dbReference>
<feature type="transmembrane region" description="Helical" evidence="1">
    <location>
        <begin position="488"/>
        <end position="505"/>
    </location>
</feature>
<feature type="transmembrane region" description="Helical" evidence="1">
    <location>
        <begin position="146"/>
        <end position="164"/>
    </location>
</feature>
<keyword evidence="1" id="KW-0472">Membrane</keyword>
<keyword evidence="1" id="KW-1133">Transmembrane helix</keyword>
<feature type="transmembrane region" description="Helical" evidence="1">
    <location>
        <begin position="291"/>
        <end position="311"/>
    </location>
</feature>
<dbReference type="EMBL" id="SMGO01000001">
    <property type="protein sequence ID" value="TCK85762.1"/>
    <property type="molecule type" value="Genomic_DNA"/>
</dbReference>
<dbReference type="AlphaFoldDB" id="A0A4R1M3E8"/>
<accession>A0A4R1M3E8</accession>
<dbReference type="InterPro" id="IPR021280">
    <property type="entry name" value="TMEM260-like"/>
</dbReference>
<feature type="transmembrane region" description="Helical" evidence="1">
    <location>
        <begin position="6"/>
        <end position="24"/>
    </location>
</feature>
<dbReference type="PANTHER" id="PTHR16214:SF3">
    <property type="entry name" value="TRANSMEMBRANE PROTEIN 260"/>
    <property type="match status" value="1"/>
</dbReference>
<dbReference type="Proteomes" id="UP000294616">
    <property type="component" value="Unassembled WGS sequence"/>
</dbReference>
<evidence type="ECO:0000313" key="3">
    <source>
        <dbReference type="Proteomes" id="UP000294616"/>
    </source>
</evidence>
<feature type="transmembrane region" description="Helical" evidence="1">
    <location>
        <begin position="117"/>
        <end position="134"/>
    </location>
</feature>
<proteinExistence type="predicted"/>
<evidence type="ECO:0000256" key="1">
    <source>
        <dbReference type="SAM" id="Phobius"/>
    </source>
</evidence>
<feature type="transmembrane region" description="Helical" evidence="1">
    <location>
        <begin position="218"/>
        <end position="237"/>
    </location>
</feature>
<feature type="transmembrane region" description="Helical" evidence="1">
    <location>
        <begin position="542"/>
        <end position="562"/>
    </location>
</feature>
<feature type="transmembrane region" description="Helical" evidence="1">
    <location>
        <begin position="512"/>
        <end position="530"/>
    </location>
</feature>
<protein>
    <submittedName>
        <fullName evidence="2">Uncharacterized protein DUF2723</fullName>
    </submittedName>
</protein>
<name>A0A4R1M3E8_9SPHI</name>
<feature type="transmembrane region" description="Helical" evidence="1">
    <location>
        <begin position="73"/>
        <end position="97"/>
    </location>
</feature>
<dbReference type="OrthoDB" id="9807602at2"/>
<organism evidence="2 3">
    <name type="scientific">Albibacterium bauzanense</name>
    <dbReference type="NCBI Taxonomy" id="653929"/>
    <lineage>
        <taxon>Bacteria</taxon>
        <taxon>Pseudomonadati</taxon>
        <taxon>Bacteroidota</taxon>
        <taxon>Sphingobacteriia</taxon>
        <taxon>Sphingobacteriales</taxon>
        <taxon>Sphingobacteriaceae</taxon>
        <taxon>Albibacterium</taxon>
    </lineage>
</organism>
<comment type="caution">
    <text evidence="2">The sequence shown here is derived from an EMBL/GenBank/DDBJ whole genome shotgun (WGS) entry which is preliminary data.</text>
</comment>
<dbReference type="RefSeq" id="WP_132222220.1">
    <property type="nucleotide sequence ID" value="NZ_SMGO01000001.1"/>
</dbReference>